<protein>
    <submittedName>
        <fullName evidence="7">SCO family protein</fullName>
    </submittedName>
</protein>
<dbReference type="FunFam" id="3.40.30.10:FF:000013">
    <property type="entry name" value="Blast:Protein SCO1 homolog, mitochondrial"/>
    <property type="match status" value="1"/>
</dbReference>
<evidence type="ECO:0000256" key="2">
    <source>
        <dbReference type="ARBA" id="ARBA00023008"/>
    </source>
</evidence>
<name>A0A7C9TNL1_9BURK</name>
<dbReference type="InterPro" id="IPR013766">
    <property type="entry name" value="Thioredoxin_domain"/>
</dbReference>
<dbReference type="InterPro" id="IPR003782">
    <property type="entry name" value="SCO1/SenC"/>
</dbReference>
<comment type="similarity">
    <text evidence="1">Belongs to the SCO1/2 family.</text>
</comment>
<dbReference type="EMBL" id="JAAGOH010000019">
    <property type="protein sequence ID" value="NDY92566.1"/>
    <property type="molecule type" value="Genomic_DNA"/>
</dbReference>
<organism evidence="7 8">
    <name type="scientific">Ideonella livida</name>
    <dbReference type="NCBI Taxonomy" id="2707176"/>
    <lineage>
        <taxon>Bacteria</taxon>
        <taxon>Pseudomonadati</taxon>
        <taxon>Pseudomonadota</taxon>
        <taxon>Betaproteobacteria</taxon>
        <taxon>Burkholderiales</taxon>
        <taxon>Sphaerotilaceae</taxon>
        <taxon>Ideonella</taxon>
    </lineage>
</organism>
<dbReference type="Proteomes" id="UP000484255">
    <property type="component" value="Unassembled WGS sequence"/>
</dbReference>
<keyword evidence="5" id="KW-0732">Signal</keyword>
<dbReference type="PANTHER" id="PTHR12151">
    <property type="entry name" value="ELECTRON TRANSPORT PROTIN SCO1/SENC FAMILY MEMBER"/>
    <property type="match status" value="1"/>
</dbReference>
<feature type="chain" id="PRO_5028990855" evidence="5">
    <location>
        <begin position="25"/>
        <end position="207"/>
    </location>
</feature>
<dbReference type="SUPFAM" id="SSF52833">
    <property type="entry name" value="Thioredoxin-like"/>
    <property type="match status" value="1"/>
</dbReference>
<evidence type="ECO:0000313" key="8">
    <source>
        <dbReference type="Proteomes" id="UP000484255"/>
    </source>
</evidence>
<evidence type="ECO:0000313" key="7">
    <source>
        <dbReference type="EMBL" id="NDY92566.1"/>
    </source>
</evidence>
<feature type="binding site" evidence="3">
    <location>
        <position position="81"/>
    </location>
    <ligand>
        <name>Cu cation</name>
        <dbReference type="ChEBI" id="CHEBI:23378"/>
    </ligand>
</feature>
<evidence type="ECO:0000256" key="4">
    <source>
        <dbReference type="PIRSR" id="PIRSR603782-2"/>
    </source>
</evidence>
<feature type="signal peptide" evidence="5">
    <location>
        <begin position="1"/>
        <end position="24"/>
    </location>
</feature>
<keyword evidence="3" id="KW-0479">Metal-binding</keyword>
<keyword evidence="8" id="KW-1185">Reference proteome</keyword>
<dbReference type="InterPro" id="IPR036249">
    <property type="entry name" value="Thioredoxin-like_sf"/>
</dbReference>
<dbReference type="AlphaFoldDB" id="A0A7C9TNL1"/>
<evidence type="ECO:0000256" key="5">
    <source>
        <dbReference type="SAM" id="SignalP"/>
    </source>
</evidence>
<dbReference type="Pfam" id="PF02630">
    <property type="entry name" value="SCO1-SenC"/>
    <property type="match status" value="1"/>
</dbReference>
<feature type="disulfide bond" description="Redox-active" evidence="4">
    <location>
        <begin position="81"/>
        <end position="85"/>
    </location>
</feature>
<feature type="binding site" evidence="3">
    <location>
        <position position="170"/>
    </location>
    <ligand>
        <name>Cu cation</name>
        <dbReference type="ChEBI" id="CHEBI:23378"/>
    </ligand>
</feature>
<dbReference type="GO" id="GO:0046872">
    <property type="term" value="F:metal ion binding"/>
    <property type="evidence" value="ECO:0007669"/>
    <property type="project" value="UniProtKB-KW"/>
</dbReference>
<evidence type="ECO:0000256" key="1">
    <source>
        <dbReference type="ARBA" id="ARBA00010996"/>
    </source>
</evidence>
<accession>A0A7C9TNL1</accession>
<dbReference type="RefSeq" id="WP_163458543.1">
    <property type="nucleotide sequence ID" value="NZ_JAAGOH010000019.1"/>
</dbReference>
<dbReference type="Gene3D" id="3.40.30.10">
    <property type="entry name" value="Glutaredoxin"/>
    <property type="match status" value="1"/>
</dbReference>
<proteinExistence type="inferred from homology"/>
<evidence type="ECO:0000256" key="3">
    <source>
        <dbReference type="PIRSR" id="PIRSR603782-1"/>
    </source>
</evidence>
<keyword evidence="2 3" id="KW-0186">Copper</keyword>
<dbReference type="CDD" id="cd02968">
    <property type="entry name" value="SCO"/>
    <property type="match status" value="1"/>
</dbReference>
<dbReference type="PANTHER" id="PTHR12151:SF25">
    <property type="entry name" value="LINALOOL DEHYDRATASE_ISOMERASE DOMAIN-CONTAINING PROTEIN"/>
    <property type="match status" value="1"/>
</dbReference>
<comment type="caution">
    <text evidence="7">The sequence shown here is derived from an EMBL/GenBank/DDBJ whole genome shotgun (WGS) entry which is preliminary data.</text>
</comment>
<sequence>MPTRRASLAAFTALSLSAASGLLAGCQPTGGSSAGGRFKGIDLAGLDYARRLDLTDPEGRRRSLAEFKGKVLVVFFGYTQCPDVCPTTLAELAAVRQQLGPDGARVQGIFVTVDPERDTSEVLRHYVGSFGSDFVALRGTLEETQAVAKEFKVFFAKAQGKTEGAYTVDHTAGSYLFDAQGRVRVFSRYGAGAEALVHDLKLLLQEG</sequence>
<feature type="binding site" evidence="3">
    <location>
        <position position="85"/>
    </location>
    <ligand>
        <name>Cu cation</name>
        <dbReference type="ChEBI" id="CHEBI:23378"/>
    </ligand>
</feature>
<reference evidence="7 8" key="1">
    <citation type="submission" date="2020-02" db="EMBL/GenBank/DDBJ databases">
        <title>Ideonella bacterium strain TBM-1.</title>
        <authorList>
            <person name="Chen W.-M."/>
        </authorList>
    </citation>
    <scope>NUCLEOTIDE SEQUENCE [LARGE SCALE GENOMIC DNA]</scope>
    <source>
        <strain evidence="7 8">TBM-1</strain>
    </source>
</reference>
<feature type="domain" description="Thioredoxin" evidence="6">
    <location>
        <begin position="43"/>
        <end position="205"/>
    </location>
</feature>
<evidence type="ECO:0000259" key="6">
    <source>
        <dbReference type="PROSITE" id="PS51352"/>
    </source>
</evidence>
<dbReference type="PROSITE" id="PS51352">
    <property type="entry name" value="THIOREDOXIN_2"/>
    <property type="match status" value="1"/>
</dbReference>
<keyword evidence="4" id="KW-1015">Disulfide bond</keyword>
<gene>
    <name evidence="7" type="ORF">G3A44_15360</name>
</gene>
<dbReference type="PROSITE" id="PS51257">
    <property type="entry name" value="PROKAR_LIPOPROTEIN"/>
    <property type="match status" value="1"/>
</dbReference>